<evidence type="ECO:0000256" key="2">
    <source>
        <dbReference type="ARBA" id="ARBA00023002"/>
    </source>
</evidence>
<evidence type="ECO:0008006" key="11">
    <source>
        <dbReference type="Google" id="ProtNLM"/>
    </source>
</evidence>
<dbReference type="InterPro" id="IPR022694">
    <property type="entry name" value="3-OHacyl-CoA_DH"/>
</dbReference>
<accession>A0A8R1ENQ9</accession>
<keyword evidence="5" id="KW-0511">Multifunctional enzyme</keyword>
<feature type="domain" description="3-hydroxyacyl-CoA dehydrogenase C-terminal" evidence="7">
    <location>
        <begin position="222"/>
        <end position="304"/>
    </location>
</feature>
<comment type="similarity">
    <text evidence="1">Belongs to the 3-hydroxyacyl-CoA dehydrogenase family.</text>
</comment>
<evidence type="ECO:0000256" key="1">
    <source>
        <dbReference type="ARBA" id="ARBA00009463"/>
    </source>
</evidence>
<dbReference type="FunFam" id="3.40.50.720:FF:000796">
    <property type="entry name" value="Enoyl-CoA Hydratase"/>
    <property type="match status" value="1"/>
</dbReference>
<dbReference type="AlphaFoldDB" id="A0A8R1ENQ9"/>
<dbReference type="GO" id="GO:0006635">
    <property type="term" value="P:fatty acid beta-oxidation"/>
    <property type="evidence" value="ECO:0007669"/>
    <property type="project" value="TreeGrafter"/>
</dbReference>
<dbReference type="GO" id="GO:0016853">
    <property type="term" value="F:isomerase activity"/>
    <property type="evidence" value="ECO:0007669"/>
    <property type="project" value="UniProtKB-KW"/>
</dbReference>
<evidence type="ECO:0000259" key="8">
    <source>
        <dbReference type="Pfam" id="PF02737"/>
    </source>
</evidence>
<dbReference type="InterPro" id="IPR008927">
    <property type="entry name" value="6-PGluconate_DH-like_C_sf"/>
</dbReference>
<dbReference type="SUPFAM" id="SSF48179">
    <property type="entry name" value="6-phosphogluconate dehydrogenase C-terminal domain-like"/>
    <property type="match status" value="1"/>
</dbReference>
<protein>
    <recommendedName>
        <fullName evidence="11">3-hydroxyacyl-CoA dehydrogenase</fullName>
    </recommendedName>
</protein>
<dbReference type="GO" id="GO:0003857">
    <property type="term" value="F:(3S)-3-hydroxyacyl-CoA dehydrogenase (NAD+) activity"/>
    <property type="evidence" value="ECO:0007669"/>
    <property type="project" value="TreeGrafter"/>
</dbReference>
<keyword evidence="3" id="KW-0413">Isomerase</keyword>
<feature type="domain" description="3-hydroxyacyl-CoA dehydrogenase NAD binding" evidence="8">
    <location>
        <begin position="41"/>
        <end position="218"/>
    </location>
</feature>
<dbReference type="SUPFAM" id="SSF51735">
    <property type="entry name" value="NAD(P)-binding Rossmann-fold domains"/>
    <property type="match status" value="1"/>
</dbReference>
<evidence type="ECO:0000313" key="9">
    <source>
        <dbReference type="EnsemblMetazoa" id="CJA38774.1"/>
    </source>
</evidence>
<dbReference type="Pfam" id="PF00725">
    <property type="entry name" value="3HCDH"/>
    <property type="match status" value="1"/>
</dbReference>
<dbReference type="GO" id="GO:0016829">
    <property type="term" value="F:lyase activity"/>
    <property type="evidence" value="ECO:0007669"/>
    <property type="project" value="UniProtKB-KW"/>
</dbReference>
<name>A0A8R1ENQ9_CAEJA</name>
<dbReference type="PIRSF" id="PIRSF000105">
    <property type="entry name" value="HCDH"/>
    <property type="match status" value="1"/>
</dbReference>
<dbReference type="Proteomes" id="UP000005237">
    <property type="component" value="Unassembled WGS sequence"/>
</dbReference>
<reference evidence="10" key="1">
    <citation type="submission" date="2010-08" db="EMBL/GenBank/DDBJ databases">
        <authorList>
            <consortium name="Caenorhabditis japonica Sequencing Consortium"/>
            <person name="Wilson R.K."/>
        </authorList>
    </citation>
    <scope>NUCLEOTIDE SEQUENCE [LARGE SCALE GENOMIC DNA]</scope>
    <source>
        <strain evidence="10">DF5081</strain>
    </source>
</reference>
<dbReference type="EnsemblMetazoa" id="CJA38774.1">
    <property type="protein sequence ID" value="CJA38774.1"/>
    <property type="gene ID" value="WBGene00214621"/>
</dbReference>
<dbReference type="InterPro" id="IPR006108">
    <property type="entry name" value="3HC_DH_C"/>
</dbReference>
<evidence type="ECO:0000256" key="5">
    <source>
        <dbReference type="ARBA" id="ARBA00023268"/>
    </source>
</evidence>
<organism evidence="9 10">
    <name type="scientific">Caenorhabditis japonica</name>
    <dbReference type="NCBI Taxonomy" id="281687"/>
    <lineage>
        <taxon>Eukaryota</taxon>
        <taxon>Metazoa</taxon>
        <taxon>Ecdysozoa</taxon>
        <taxon>Nematoda</taxon>
        <taxon>Chromadorea</taxon>
        <taxon>Rhabditida</taxon>
        <taxon>Rhabditina</taxon>
        <taxon>Rhabditomorpha</taxon>
        <taxon>Rhabditoidea</taxon>
        <taxon>Rhabditidae</taxon>
        <taxon>Peloderinae</taxon>
        <taxon>Caenorhabditis</taxon>
    </lineage>
</organism>
<dbReference type="Gene3D" id="1.10.1040.50">
    <property type="match status" value="1"/>
</dbReference>
<dbReference type="GO" id="GO:0005777">
    <property type="term" value="C:peroxisome"/>
    <property type="evidence" value="ECO:0007669"/>
    <property type="project" value="TreeGrafter"/>
</dbReference>
<keyword evidence="10" id="KW-1185">Reference proteome</keyword>
<dbReference type="PANTHER" id="PTHR23309:SF49">
    <property type="entry name" value="PEROXISOMAL BIFUNCTIONAL ENZYME"/>
    <property type="match status" value="1"/>
</dbReference>
<dbReference type="Pfam" id="PF02737">
    <property type="entry name" value="3HCDH_N"/>
    <property type="match status" value="1"/>
</dbReference>
<keyword evidence="2" id="KW-0560">Oxidoreductase</keyword>
<proteinExistence type="inferred from homology"/>
<sequence>MKVPEDIKDYLMEAHGLAGQWSLPDNRGSSESSQPIPLESVGIVGGGTMGRGMAISFCLGGFTTYLVLRSETSMDNCKKELEVMFNREKKFKRLNDKKIEQIRLKLVFTMDYQTLKDCDLVVEAIYENLKMKKELFDELERVCKPTAIFGTNTSSLNMDEISSVLKNPSRMVGMHFINPANLIKMVEIIYGSNTSAEAVATAFEACTAIKKLPILVANCPLFVFNRLLLVYVDQSLKLMYDYGYLPHQIDAFVVEFGMLMGPLTMGDMNGLDVMERLKSENGLPTNVIEKEMFSRKRYGRKTSELIKTS</sequence>
<evidence type="ECO:0000256" key="4">
    <source>
        <dbReference type="ARBA" id="ARBA00023239"/>
    </source>
</evidence>
<dbReference type="GO" id="GO:0070403">
    <property type="term" value="F:NAD+ binding"/>
    <property type="evidence" value="ECO:0007669"/>
    <property type="project" value="InterPro"/>
</dbReference>
<dbReference type="InterPro" id="IPR036291">
    <property type="entry name" value="NAD(P)-bd_dom_sf"/>
</dbReference>
<evidence type="ECO:0000256" key="3">
    <source>
        <dbReference type="ARBA" id="ARBA00023235"/>
    </source>
</evidence>
<reference evidence="9" key="2">
    <citation type="submission" date="2022-06" db="UniProtKB">
        <authorList>
            <consortium name="EnsemblMetazoa"/>
        </authorList>
    </citation>
    <scope>IDENTIFICATION</scope>
    <source>
        <strain evidence="9">DF5081</strain>
    </source>
</reference>
<evidence type="ECO:0000259" key="7">
    <source>
        <dbReference type="Pfam" id="PF00725"/>
    </source>
</evidence>
<evidence type="ECO:0000256" key="6">
    <source>
        <dbReference type="PIRSR" id="PIRSR000105-1"/>
    </source>
</evidence>
<feature type="site" description="Important for catalytic activity" evidence="6">
    <location>
        <position position="175"/>
    </location>
</feature>
<keyword evidence="4" id="KW-0456">Lyase</keyword>
<dbReference type="Gene3D" id="3.40.50.720">
    <property type="entry name" value="NAD(P)-binding Rossmann-like Domain"/>
    <property type="match status" value="1"/>
</dbReference>
<dbReference type="InterPro" id="IPR006176">
    <property type="entry name" value="3-OHacyl-CoA_DH_NAD-bd"/>
</dbReference>
<dbReference type="PANTHER" id="PTHR23309">
    <property type="entry name" value="3-HYDROXYACYL-COA DEHYROGENASE"/>
    <property type="match status" value="1"/>
</dbReference>
<evidence type="ECO:0000313" key="10">
    <source>
        <dbReference type="Proteomes" id="UP000005237"/>
    </source>
</evidence>